<dbReference type="Pfam" id="PF00201">
    <property type="entry name" value="UDPGT"/>
    <property type="match status" value="1"/>
</dbReference>
<dbReference type="PANTHER" id="PTHR48048">
    <property type="entry name" value="GLYCOSYLTRANSFERASE"/>
    <property type="match status" value="1"/>
</dbReference>
<dbReference type="InterPro" id="IPR035595">
    <property type="entry name" value="UDP_glycos_trans_CS"/>
</dbReference>
<dbReference type="AlphaFoldDB" id="A0A9R1VPE9"/>
<gene>
    <name evidence="6" type="ORF">LSAT_V11C500278900</name>
</gene>
<name>A0A9R1VPE9_LACSA</name>
<organism evidence="6 7">
    <name type="scientific">Lactuca sativa</name>
    <name type="common">Garden lettuce</name>
    <dbReference type="NCBI Taxonomy" id="4236"/>
    <lineage>
        <taxon>Eukaryota</taxon>
        <taxon>Viridiplantae</taxon>
        <taxon>Streptophyta</taxon>
        <taxon>Embryophyta</taxon>
        <taxon>Tracheophyta</taxon>
        <taxon>Spermatophyta</taxon>
        <taxon>Magnoliopsida</taxon>
        <taxon>eudicotyledons</taxon>
        <taxon>Gunneridae</taxon>
        <taxon>Pentapetalae</taxon>
        <taxon>asterids</taxon>
        <taxon>campanulids</taxon>
        <taxon>Asterales</taxon>
        <taxon>Asteraceae</taxon>
        <taxon>Cichorioideae</taxon>
        <taxon>Cichorieae</taxon>
        <taxon>Lactucinae</taxon>
        <taxon>Lactuca</taxon>
    </lineage>
</organism>
<evidence type="ECO:0000256" key="1">
    <source>
        <dbReference type="ARBA" id="ARBA00009995"/>
    </source>
</evidence>
<comment type="function">
    <text evidence="3">May glycosylate diterpenes or flavonols in leaves.</text>
</comment>
<dbReference type="CDD" id="cd03784">
    <property type="entry name" value="GT1_Gtf-like"/>
    <property type="match status" value="1"/>
</dbReference>
<evidence type="ECO:0000256" key="5">
    <source>
        <dbReference type="RuleBase" id="RU362057"/>
    </source>
</evidence>
<dbReference type="PROSITE" id="PS00375">
    <property type="entry name" value="UDPGT"/>
    <property type="match status" value="1"/>
</dbReference>
<dbReference type="EC" id="2.4.1.-" evidence="5"/>
<keyword evidence="4" id="KW-0328">Glycosyltransferase</keyword>
<evidence type="ECO:0000256" key="2">
    <source>
        <dbReference type="ARBA" id="ARBA00022679"/>
    </source>
</evidence>
<dbReference type="InterPro" id="IPR002213">
    <property type="entry name" value="UDP_glucos_trans"/>
</dbReference>
<evidence type="ECO:0000256" key="3">
    <source>
        <dbReference type="ARBA" id="ARBA00053747"/>
    </source>
</evidence>
<proteinExistence type="inferred from homology"/>
<evidence type="ECO:0000313" key="6">
    <source>
        <dbReference type="EMBL" id="KAJ0208545.1"/>
    </source>
</evidence>
<dbReference type="EMBL" id="NBSK02000005">
    <property type="protein sequence ID" value="KAJ0208545.1"/>
    <property type="molecule type" value="Genomic_DNA"/>
</dbReference>
<protein>
    <recommendedName>
        <fullName evidence="5">Glycosyltransferase</fullName>
        <ecNumber evidence="5">2.4.1.-</ecNumber>
    </recommendedName>
</protein>
<keyword evidence="7" id="KW-1185">Reference proteome</keyword>
<comment type="similarity">
    <text evidence="1 4">Belongs to the UDP-glycosyltransferase family.</text>
</comment>
<dbReference type="InterPro" id="IPR050481">
    <property type="entry name" value="UDP-glycosyltransf_plant"/>
</dbReference>
<dbReference type="GO" id="GO:0035251">
    <property type="term" value="F:UDP-glucosyltransferase activity"/>
    <property type="evidence" value="ECO:0007669"/>
    <property type="project" value="InterPro"/>
</dbReference>
<accession>A0A9R1VPE9</accession>
<dbReference type="FunFam" id="3.40.50.2000:FF:000056">
    <property type="entry name" value="Glycosyltransferase"/>
    <property type="match status" value="1"/>
</dbReference>
<dbReference type="SUPFAM" id="SSF53756">
    <property type="entry name" value="UDP-Glycosyltransferase/glycogen phosphorylase"/>
    <property type="match status" value="1"/>
</dbReference>
<dbReference type="PANTHER" id="PTHR48048:SF98">
    <property type="entry name" value="FLAVONOL 3-O-GLUCOSYLTRANSFERASE"/>
    <property type="match status" value="1"/>
</dbReference>
<comment type="caution">
    <text evidence="6">The sequence shown here is derived from an EMBL/GenBank/DDBJ whole genome shotgun (WGS) entry which is preliminary data.</text>
</comment>
<dbReference type="Proteomes" id="UP000235145">
    <property type="component" value="Unassembled WGS sequence"/>
</dbReference>
<dbReference type="Gene3D" id="3.40.50.2000">
    <property type="entry name" value="Glycogen Phosphorylase B"/>
    <property type="match status" value="2"/>
</dbReference>
<reference evidence="6 7" key="1">
    <citation type="journal article" date="2017" name="Nat. Commun.">
        <title>Genome assembly with in vitro proximity ligation data and whole-genome triplication in lettuce.</title>
        <authorList>
            <person name="Reyes-Chin-Wo S."/>
            <person name="Wang Z."/>
            <person name="Yang X."/>
            <person name="Kozik A."/>
            <person name="Arikit S."/>
            <person name="Song C."/>
            <person name="Xia L."/>
            <person name="Froenicke L."/>
            <person name="Lavelle D.O."/>
            <person name="Truco M.J."/>
            <person name="Xia R."/>
            <person name="Zhu S."/>
            <person name="Xu C."/>
            <person name="Xu H."/>
            <person name="Xu X."/>
            <person name="Cox K."/>
            <person name="Korf I."/>
            <person name="Meyers B.C."/>
            <person name="Michelmore R.W."/>
        </authorList>
    </citation>
    <scope>NUCLEOTIDE SEQUENCE [LARGE SCALE GENOMIC DNA]</scope>
    <source>
        <strain evidence="7">cv. Salinas</strain>
        <tissue evidence="6">Seedlings</tissue>
    </source>
</reference>
<evidence type="ECO:0000313" key="7">
    <source>
        <dbReference type="Proteomes" id="UP000235145"/>
    </source>
</evidence>
<keyword evidence="2 4" id="KW-0808">Transferase</keyword>
<sequence length="534" mass="59685">MQQRYTRHFSFLLYFFLGKRGPTYKRIGKHTNFLRNKLGSDFDQLQITAMKKLELVFIPIPGYGHLKSAIELAKRLVDRDERLSITVLVISNPAQTDIDSYTKSSAASNARIKYTTIHPTDPLPQGPQPSSSSPISLEKLATLFIESHKSQVEQAVRELVSDDSTHLLGFVLDMFCSCMIDVANKFKVPSYIFFTSNTAFLGFLLHLPIRHNQVGFSFNPSDPDSLIPSYQNHVPVNVLPGAVFDKTGGGYETFLYLGTKFQECKGFIVNSYVELEPYAVNSMVAQPSVYPVGPLLDHNKSTGSIEIKNWLDKQPSKSVLFLCFGSMGSFKQPQIEQIAIALERSGHRFLWSIRQPSPAMHGAPSDYTSYEKVMPDGFFGRVKERGMVCGWAPQIEVLAHGAVKGFVSHCGWNSILESMWCGVPIATWPLNAEQQLNAFLVVRELGLAVELSLTYRSSGTELVMADQIERAIDCLMDDTNPVRERVEKISQKSRKALINGGSSFVTLGKLVDDMLQNIGAERSGFFTDSLNFEY</sequence>
<evidence type="ECO:0000256" key="4">
    <source>
        <dbReference type="RuleBase" id="RU003718"/>
    </source>
</evidence>